<dbReference type="InterPro" id="IPR016152">
    <property type="entry name" value="PTrfase/Anion_transptr"/>
</dbReference>
<evidence type="ECO:0000256" key="1">
    <source>
        <dbReference type="ARBA" id="ARBA00011798"/>
    </source>
</evidence>
<dbReference type="PROSITE" id="PS51099">
    <property type="entry name" value="PTS_EIIB_TYPE_2"/>
    <property type="match status" value="1"/>
</dbReference>
<dbReference type="SUPFAM" id="SSF46785">
    <property type="entry name" value="Winged helix' DNA-binding domain"/>
    <property type="match status" value="2"/>
</dbReference>
<dbReference type="GO" id="GO:0009401">
    <property type="term" value="P:phosphoenolpyruvate-dependent sugar phosphotransferase system"/>
    <property type="evidence" value="ECO:0007669"/>
    <property type="project" value="InterPro"/>
</dbReference>
<dbReference type="Pfam" id="PF00874">
    <property type="entry name" value="PRD"/>
    <property type="match status" value="2"/>
</dbReference>
<dbReference type="Gene3D" id="3.40.930.10">
    <property type="entry name" value="Mannitol-specific EII, Chain A"/>
    <property type="match status" value="1"/>
</dbReference>
<organism evidence="4 5">
    <name type="scientific">Staphylococcus hyicus</name>
    <dbReference type="NCBI Taxonomy" id="1284"/>
    <lineage>
        <taxon>Bacteria</taxon>
        <taxon>Bacillati</taxon>
        <taxon>Bacillota</taxon>
        <taxon>Bacilli</taxon>
        <taxon>Bacillales</taxon>
        <taxon>Staphylococcaceae</taxon>
        <taxon>Staphylococcus</taxon>
    </lineage>
</organism>
<dbReference type="InterPro" id="IPR036095">
    <property type="entry name" value="PTS_EIIB-like_sf"/>
</dbReference>
<dbReference type="STRING" id="1284.SHYC_01295"/>
<dbReference type="CDD" id="cd05568">
    <property type="entry name" value="PTS_IIB_bgl_like"/>
    <property type="match status" value="1"/>
</dbReference>
<evidence type="ECO:0000256" key="2">
    <source>
        <dbReference type="ARBA" id="ARBA00022679"/>
    </source>
</evidence>
<evidence type="ECO:0000256" key="3">
    <source>
        <dbReference type="ARBA" id="ARBA00022737"/>
    </source>
</evidence>
<dbReference type="EMBL" id="QXVO01000030">
    <property type="protein sequence ID" value="RIO44336.1"/>
    <property type="molecule type" value="Genomic_DNA"/>
</dbReference>
<gene>
    <name evidence="4" type="ORF">BUZ57_09400</name>
</gene>
<keyword evidence="2" id="KW-0808">Transferase</keyword>
<dbReference type="Pfam" id="PF08279">
    <property type="entry name" value="HTH_11"/>
    <property type="match status" value="2"/>
</dbReference>
<dbReference type="AlphaFoldDB" id="A0A418JHF2"/>
<comment type="subunit">
    <text evidence="1">Homodimer or homotrimer. Seems to be a monomer when not phosphorylated.</text>
</comment>
<dbReference type="InterPro" id="IPR013196">
    <property type="entry name" value="HTH_11"/>
</dbReference>
<dbReference type="InterPro" id="IPR050661">
    <property type="entry name" value="BglG_antiterminators"/>
</dbReference>
<dbReference type="SUPFAM" id="SSF52794">
    <property type="entry name" value="PTS system IIB component-like"/>
    <property type="match status" value="1"/>
</dbReference>
<dbReference type="Proteomes" id="UP000285625">
    <property type="component" value="Unassembled WGS sequence"/>
</dbReference>
<dbReference type="InterPro" id="IPR036634">
    <property type="entry name" value="PRD_sf"/>
</dbReference>
<evidence type="ECO:0000313" key="5">
    <source>
        <dbReference type="Proteomes" id="UP000285625"/>
    </source>
</evidence>
<dbReference type="Gene3D" id="3.40.50.2300">
    <property type="match status" value="1"/>
</dbReference>
<dbReference type="Gene3D" id="1.10.10.10">
    <property type="entry name" value="Winged helix-like DNA-binding domain superfamily/Winged helix DNA-binding domain"/>
    <property type="match status" value="2"/>
</dbReference>
<dbReference type="GO" id="GO:0006355">
    <property type="term" value="P:regulation of DNA-templated transcription"/>
    <property type="evidence" value="ECO:0007669"/>
    <property type="project" value="InterPro"/>
</dbReference>
<name>A0A418JHF2_STAHY</name>
<dbReference type="Pfam" id="PF00359">
    <property type="entry name" value="PTS_EIIA_2"/>
    <property type="match status" value="1"/>
</dbReference>
<dbReference type="GO" id="GO:0008982">
    <property type="term" value="F:protein-N(PI)-phosphohistidine-sugar phosphotransferase activity"/>
    <property type="evidence" value="ECO:0007669"/>
    <property type="project" value="InterPro"/>
</dbReference>
<dbReference type="InterPro" id="IPR036390">
    <property type="entry name" value="WH_DNA-bd_sf"/>
</dbReference>
<dbReference type="PANTHER" id="PTHR30185:SF12">
    <property type="entry name" value="TRANSCRIPTIONAL REGULATOR MANR"/>
    <property type="match status" value="1"/>
</dbReference>
<dbReference type="PROSITE" id="PS51094">
    <property type="entry name" value="PTS_EIIA_TYPE_2"/>
    <property type="match status" value="1"/>
</dbReference>
<dbReference type="InterPro" id="IPR013011">
    <property type="entry name" value="PTS_EIIB_2"/>
</dbReference>
<accession>A0A418JHF2</accession>
<protein>
    <submittedName>
        <fullName evidence="4">PRD domain-containing protein</fullName>
    </submittedName>
</protein>
<dbReference type="PANTHER" id="PTHR30185">
    <property type="entry name" value="CRYPTIC BETA-GLUCOSIDE BGL OPERON ANTITERMINATOR"/>
    <property type="match status" value="1"/>
</dbReference>
<dbReference type="Gene3D" id="1.10.1790.10">
    <property type="entry name" value="PRD domain"/>
    <property type="match status" value="2"/>
</dbReference>
<evidence type="ECO:0000313" key="4">
    <source>
        <dbReference type="EMBL" id="RIO44336.1"/>
    </source>
</evidence>
<dbReference type="SUPFAM" id="SSF55804">
    <property type="entry name" value="Phoshotransferase/anion transport protein"/>
    <property type="match status" value="1"/>
</dbReference>
<proteinExistence type="predicted"/>
<reference evidence="4 5" key="1">
    <citation type="journal article" date="2016" name="Front. Microbiol.">
        <title>Comprehensive Phylogenetic Analysis of Bovine Non-aureus Staphylococci Species Based on Whole-Genome Sequencing.</title>
        <authorList>
            <person name="Naushad S."/>
            <person name="Barkema H.W."/>
            <person name="Luby C."/>
            <person name="Condas L.A."/>
            <person name="Nobrega D.B."/>
            <person name="Carson D.A."/>
            <person name="De Buck J."/>
        </authorList>
    </citation>
    <scope>NUCLEOTIDE SEQUENCE [LARGE SCALE GENOMIC DNA]</scope>
    <source>
        <strain evidence="4 5">SNUC 5959</strain>
    </source>
</reference>
<sequence>MDVLSNRQQQILTLLLEASQFITISTLAKTFHLSERTIQYDVEYIESMAETGGYRIIRHKTMGIKAMKESDTSHEWVQADVRSRQFHFSKDERQTLLKLMLLEHENPLSTKQLAEELNVSRRTMISDIKDVSKWYRHYHLTLTYINNKGYIVEGNEAHYRHAYVRLLHAYYDNMNDVMIAQLNATSDLKHIRESVISVLKREHYPLVQTAIEGLILHLLIAVRRMKQNNPLPEPNKTYEDKKDDVSYTVASAIKLEIEARFNIVFPDSEIDVMVLHLLSSKRAAISSTRVNEAYMHQTIEKFVDHIGAEMGVAFFTDGKLIQGLCIHLSPALYRLQNHIYQANPLHEKIIHEYQELYDVIVKKIKILEEAYQLKFHAHEISYVTLHFASSFERLMTQRHHKLKVVVVCGSGVGTSQLLNVKLSHVYPEFDIIDAYSIYDISEDELSNMNVDLVISTVPTPYQTIKTVTISPLLTRDDLDVLNAIVNERRAATLLQPEMRGLSLTDVLHTRVFKIDQSMSCQQAITQSVRPLERDGIVSTDYKEEIMNKLQSLGPYMVISPHIALIHGSTSHVYGVGMSLVHFEKGITFNHPHYDPIYVVICLATENTKLHLKALKQLTELLTNNDIRQQLIDGKLTEFQQHIKQMEGETTWL</sequence>
<dbReference type="PROSITE" id="PS51372">
    <property type="entry name" value="PRD_2"/>
    <property type="match status" value="2"/>
</dbReference>
<dbReference type="InterPro" id="IPR002178">
    <property type="entry name" value="PTS_EIIA_type-2_dom"/>
</dbReference>
<dbReference type="InterPro" id="IPR036388">
    <property type="entry name" value="WH-like_DNA-bd_sf"/>
</dbReference>
<dbReference type="SUPFAM" id="SSF63520">
    <property type="entry name" value="PTS-regulatory domain, PRD"/>
    <property type="match status" value="2"/>
</dbReference>
<keyword evidence="3" id="KW-0677">Repeat</keyword>
<comment type="caution">
    <text evidence="4">The sequence shown here is derived from an EMBL/GenBank/DDBJ whole genome shotgun (WGS) entry which is preliminary data.</text>
</comment>
<dbReference type="InterPro" id="IPR011608">
    <property type="entry name" value="PRD"/>
</dbReference>